<dbReference type="KEGG" id="cyp:PCC8801_2591"/>
<evidence type="ECO:0000313" key="3">
    <source>
        <dbReference type="Proteomes" id="UP000008204"/>
    </source>
</evidence>
<accession>B7K4U0</accession>
<dbReference type="SMART" id="SM00933">
    <property type="entry name" value="NurA"/>
    <property type="match status" value="1"/>
</dbReference>
<dbReference type="RefSeq" id="WP_012595863.1">
    <property type="nucleotide sequence ID" value="NC_011726.1"/>
</dbReference>
<dbReference type="HOGENOM" id="CLU_059379_0_0_3"/>
<dbReference type="OrthoDB" id="9799918at2"/>
<organism evidence="2 3">
    <name type="scientific">Rippkaea orientalis (strain PCC 8801 / RF-1)</name>
    <name type="common">Cyanothece sp. (strain PCC 8801)</name>
    <dbReference type="NCBI Taxonomy" id="41431"/>
    <lineage>
        <taxon>Bacteria</taxon>
        <taxon>Bacillati</taxon>
        <taxon>Cyanobacteriota</taxon>
        <taxon>Cyanophyceae</taxon>
        <taxon>Oscillatoriophycideae</taxon>
        <taxon>Chroococcales</taxon>
        <taxon>Aphanothecaceae</taxon>
        <taxon>Rippkaea</taxon>
        <taxon>Rippkaea orientalis</taxon>
    </lineage>
</organism>
<evidence type="ECO:0000313" key="2">
    <source>
        <dbReference type="EMBL" id="ACK66596.1"/>
    </source>
</evidence>
<dbReference type="InterPro" id="IPR018977">
    <property type="entry name" value="NurA_domain"/>
</dbReference>
<proteinExistence type="predicted"/>
<reference evidence="3" key="1">
    <citation type="journal article" date="2011" name="MBio">
        <title>Novel metabolic attributes of the genus Cyanothece, comprising a group of unicellular nitrogen-fixing Cyanobacteria.</title>
        <authorList>
            <person name="Bandyopadhyay A."/>
            <person name="Elvitigala T."/>
            <person name="Welsh E."/>
            <person name="Stockel J."/>
            <person name="Liberton M."/>
            <person name="Min H."/>
            <person name="Sherman L.A."/>
            <person name="Pakrasi H.B."/>
        </authorList>
    </citation>
    <scope>NUCLEOTIDE SEQUENCE [LARGE SCALE GENOMIC DNA]</scope>
    <source>
        <strain evidence="3">PCC 8801</strain>
    </source>
</reference>
<gene>
    <name evidence="2" type="ordered locus">PCC8801_2591</name>
</gene>
<evidence type="ECO:0000259" key="1">
    <source>
        <dbReference type="SMART" id="SM00933"/>
    </source>
</evidence>
<dbReference type="eggNOG" id="COG1630">
    <property type="taxonomic scope" value="Bacteria"/>
</dbReference>
<feature type="domain" description="NurA" evidence="1">
    <location>
        <begin position="81"/>
        <end position="360"/>
    </location>
</feature>
<dbReference type="Pfam" id="PF09376">
    <property type="entry name" value="NurA"/>
    <property type="match status" value="1"/>
</dbReference>
<dbReference type="STRING" id="41431.PCC8801_2591"/>
<keyword evidence="3" id="KW-1185">Reference proteome</keyword>
<sequence length="398" mass="45500">MLDIAKLAGRIPGISQHFKQEVNASYQRLEQGKEIVEKTHLQQQEIIERYQQWRDRLIFSVAIPIEPLDTCLPISSPPYSHSVFATDGSQIAPSHHEIAYCYLINVGRVMLHYGQNLHPLLDSLPEVYYKQEDLQVSRQWGIRTEEWMGYRRSVLEAEILAEMACRWVNPPGAHQEPNLAMVDGSLIYWFLDSLPYEARDLILPPILAAWEQLRETGIPLMGYLSASRSVESMNFLRFHSCPFETPNCMVNCTDLEDKKAPCQVIEPLRDVTLWGQFLQPGERGPLWKSSQRILDLYPEEQQIYFCYVNVGSEIARIELPAWVAQDQNLLEQALGIMLAQVSKGYGYPIGLAESHNQAVIRGGDRVRFFALLEQQMIRAGLHNVGTSYKEARKRGSIA</sequence>
<dbReference type="AlphaFoldDB" id="B7K4U0"/>
<dbReference type="EMBL" id="CP001287">
    <property type="protein sequence ID" value="ACK66596.1"/>
    <property type="molecule type" value="Genomic_DNA"/>
</dbReference>
<name>B7K4U0_RIPO1</name>
<dbReference type="Proteomes" id="UP000008204">
    <property type="component" value="Chromosome"/>
</dbReference>
<protein>
    <recommendedName>
        <fullName evidence="1">NurA domain-containing protein</fullName>
    </recommendedName>
</protein>